<keyword evidence="1" id="KW-1133">Transmembrane helix</keyword>
<dbReference type="EMBL" id="PQXM01000143">
    <property type="protein sequence ID" value="TGO76659.1"/>
    <property type="molecule type" value="Genomic_DNA"/>
</dbReference>
<sequence length="73" mass="8865">MERRDIEALDNSDFFTALHAIVVAVFLMIFSTVSKKFYLRETSRRNSKRYFRIRMIALEDNIFIWFFFISKTT</sequence>
<accession>A0A4Z1JSB0</accession>
<dbReference type="AlphaFoldDB" id="A0A4Z1JSB0"/>
<evidence type="ECO:0000313" key="2">
    <source>
        <dbReference type="EMBL" id="TGO76659.1"/>
    </source>
</evidence>
<organism evidence="2 3">
    <name type="scientific">Botrytis elliptica</name>
    <dbReference type="NCBI Taxonomy" id="278938"/>
    <lineage>
        <taxon>Eukaryota</taxon>
        <taxon>Fungi</taxon>
        <taxon>Dikarya</taxon>
        <taxon>Ascomycota</taxon>
        <taxon>Pezizomycotina</taxon>
        <taxon>Leotiomycetes</taxon>
        <taxon>Helotiales</taxon>
        <taxon>Sclerotiniaceae</taxon>
        <taxon>Botrytis</taxon>
    </lineage>
</organism>
<reference evidence="2 3" key="1">
    <citation type="submission" date="2017-12" db="EMBL/GenBank/DDBJ databases">
        <title>Comparative genomics of Botrytis spp.</title>
        <authorList>
            <person name="Valero-Jimenez C.A."/>
            <person name="Tapia P."/>
            <person name="Veloso J."/>
            <person name="Silva-Moreno E."/>
            <person name="Staats M."/>
            <person name="Valdes J.H."/>
            <person name="Van Kan J.A.L."/>
        </authorList>
    </citation>
    <scope>NUCLEOTIDE SEQUENCE [LARGE SCALE GENOMIC DNA]</scope>
    <source>
        <strain evidence="2 3">Be9601</strain>
    </source>
</reference>
<gene>
    <name evidence="2" type="ORF">BELL_0144g00020</name>
</gene>
<protein>
    <submittedName>
        <fullName evidence="2">Uncharacterized protein</fullName>
    </submittedName>
</protein>
<feature type="transmembrane region" description="Helical" evidence="1">
    <location>
        <begin position="53"/>
        <end position="70"/>
    </location>
</feature>
<feature type="transmembrane region" description="Helical" evidence="1">
    <location>
        <begin position="14"/>
        <end position="33"/>
    </location>
</feature>
<keyword evidence="1" id="KW-0472">Membrane</keyword>
<name>A0A4Z1JSB0_9HELO</name>
<proteinExistence type="predicted"/>
<evidence type="ECO:0000313" key="3">
    <source>
        <dbReference type="Proteomes" id="UP000297229"/>
    </source>
</evidence>
<keyword evidence="3" id="KW-1185">Reference proteome</keyword>
<keyword evidence="1" id="KW-0812">Transmembrane</keyword>
<evidence type="ECO:0000256" key="1">
    <source>
        <dbReference type="SAM" id="Phobius"/>
    </source>
</evidence>
<dbReference type="Proteomes" id="UP000297229">
    <property type="component" value="Unassembled WGS sequence"/>
</dbReference>
<comment type="caution">
    <text evidence="2">The sequence shown here is derived from an EMBL/GenBank/DDBJ whole genome shotgun (WGS) entry which is preliminary data.</text>
</comment>